<evidence type="ECO:0000256" key="5">
    <source>
        <dbReference type="ARBA" id="ARBA00023136"/>
    </source>
</evidence>
<dbReference type="GO" id="GO:0009246">
    <property type="term" value="P:enterobacterial common antigen biosynthetic process"/>
    <property type="evidence" value="ECO:0007669"/>
    <property type="project" value="TreeGrafter"/>
</dbReference>
<keyword evidence="3 6" id="KW-0812">Transmembrane</keyword>
<dbReference type="GO" id="GO:0016413">
    <property type="term" value="F:O-acetyltransferase activity"/>
    <property type="evidence" value="ECO:0007669"/>
    <property type="project" value="TreeGrafter"/>
</dbReference>
<dbReference type="GO" id="GO:0005886">
    <property type="term" value="C:plasma membrane"/>
    <property type="evidence" value="ECO:0007669"/>
    <property type="project" value="UniProtKB-SubCell"/>
</dbReference>
<dbReference type="PANTHER" id="PTHR40074">
    <property type="entry name" value="O-ACETYLTRANSFERASE WECH"/>
    <property type="match status" value="1"/>
</dbReference>
<accession>A0A160U159</accession>
<proteinExistence type="predicted"/>
<evidence type="ECO:0000313" key="8">
    <source>
        <dbReference type="EMBL" id="CUS57278.1"/>
    </source>
</evidence>
<feature type="domain" description="Acyltransferase 3" evidence="7">
    <location>
        <begin position="6"/>
        <end position="309"/>
    </location>
</feature>
<protein>
    <submittedName>
        <fullName evidence="8">Mll2248 protein</fullName>
    </submittedName>
</protein>
<sequence>MSVTRINWVDYAKGVCIIGFVLAQSVYGYVAMTGQSNWMHFAAAWAAPIILPTLFIMSGLFLPRTLFGSKSTFFDRKVLRFVYFYAVWLIIQTVILYAPHVTSNPLVIASSMLSGLAQPTSGLWVLPMLALFHLATWLARRSAPTKVLLVAALLQTAHAAGMIQTGWLVIDTFAQYFVFFFAGYHGANLFRRFAARLSEGFSDVPVALIIWAAINTVLVAQGTATLPIISLVLGFAGAFALIALATRLANTRHGAAMQYIGRAQFVIYLTYFLPMTAAQTLLVRSGLLPEPGLTSLAIGLIAIALSLAFHRLVRRTPLKALYRRPMRFRLKGAELSRGGQLIGSATDRVEEA</sequence>
<comment type="subcellular location">
    <subcellularLocation>
        <location evidence="1">Cell membrane</location>
        <topology evidence="1">Multi-pass membrane protein</topology>
    </subcellularLocation>
</comment>
<dbReference type="InterPro" id="IPR002656">
    <property type="entry name" value="Acyl_transf_3_dom"/>
</dbReference>
<keyword evidence="2" id="KW-1003">Cell membrane</keyword>
<evidence type="ECO:0000256" key="6">
    <source>
        <dbReference type="SAM" id="Phobius"/>
    </source>
</evidence>
<name>A0A160U159_9ZZZZ</name>
<feature type="transmembrane region" description="Helical" evidence="6">
    <location>
        <begin position="173"/>
        <end position="190"/>
    </location>
</feature>
<evidence type="ECO:0000256" key="3">
    <source>
        <dbReference type="ARBA" id="ARBA00022692"/>
    </source>
</evidence>
<evidence type="ECO:0000259" key="7">
    <source>
        <dbReference type="Pfam" id="PF01757"/>
    </source>
</evidence>
<dbReference type="PANTHER" id="PTHR40074:SF4">
    <property type="entry name" value="INNER MEMBRANE PROTEIN YCFT"/>
    <property type="match status" value="1"/>
</dbReference>
<keyword evidence="4 6" id="KW-1133">Transmembrane helix</keyword>
<feature type="transmembrane region" description="Helical" evidence="6">
    <location>
        <begin position="226"/>
        <end position="245"/>
    </location>
</feature>
<reference evidence="8" key="1">
    <citation type="submission" date="2015-10" db="EMBL/GenBank/DDBJ databases">
        <authorList>
            <person name="Gilbert D.G."/>
        </authorList>
    </citation>
    <scope>NUCLEOTIDE SEQUENCE</scope>
</reference>
<evidence type="ECO:0000256" key="1">
    <source>
        <dbReference type="ARBA" id="ARBA00004651"/>
    </source>
</evidence>
<feature type="transmembrane region" description="Helical" evidence="6">
    <location>
        <begin position="202"/>
        <end position="220"/>
    </location>
</feature>
<organism evidence="8">
    <name type="scientific">hydrothermal vent metagenome</name>
    <dbReference type="NCBI Taxonomy" id="652676"/>
    <lineage>
        <taxon>unclassified sequences</taxon>
        <taxon>metagenomes</taxon>
        <taxon>ecological metagenomes</taxon>
    </lineage>
</organism>
<feature type="transmembrane region" description="Helical" evidence="6">
    <location>
        <begin position="265"/>
        <end position="287"/>
    </location>
</feature>
<dbReference type="EMBL" id="CZQD01000038">
    <property type="protein sequence ID" value="CUS57278.1"/>
    <property type="molecule type" value="Genomic_DNA"/>
</dbReference>
<feature type="transmembrane region" description="Helical" evidence="6">
    <location>
        <begin position="121"/>
        <end position="140"/>
    </location>
</feature>
<feature type="transmembrane region" description="Helical" evidence="6">
    <location>
        <begin position="147"/>
        <end position="167"/>
    </location>
</feature>
<feature type="transmembrane region" description="Helical" evidence="6">
    <location>
        <begin position="82"/>
        <end position="101"/>
    </location>
</feature>
<gene>
    <name evidence="8" type="ORF">MGWOODY_Hyp881</name>
</gene>
<dbReference type="AlphaFoldDB" id="A0A160U159"/>
<evidence type="ECO:0000256" key="2">
    <source>
        <dbReference type="ARBA" id="ARBA00022475"/>
    </source>
</evidence>
<feature type="transmembrane region" description="Helical" evidence="6">
    <location>
        <begin position="12"/>
        <end position="32"/>
    </location>
</feature>
<dbReference type="Pfam" id="PF01757">
    <property type="entry name" value="Acyl_transf_3"/>
    <property type="match status" value="1"/>
</dbReference>
<feature type="transmembrane region" description="Helical" evidence="6">
    <location>
        <begin position="38"/>
        <end position="62"/>
    </location>
</feature>
<feature type="transmembrane region" description="Helical" evidence="6">
    <location>
        <begin position="293"/>
        <end position="313"/>
    </location>
</feature>
<evidence type="ECO:0000256" key="4">
    <source>
        <dbReference type="ARBA" id="ARBA00022989"/>
    </source>
</evidence>
<keyword evidence="5 6" id="KW-0472">Membrane</keyword>